<gene>
    <name evidence="3" type="ORF">BTO32_15270</name>
</gene>
<comment type="caution">
    <text evidence="3">The sequence shown here is derived from an EMBL/GenBank/DDBJ whole genome shotgun (WGS) entry which is preliminary data.</text>
</comment>
<keyword evidence="2" id="KW-0472">Membrane</keyword>
<organism evidence="3 4">
    <name type="scientific">Marinobacter lutaoensis</name>
    <dbReference type="NCBI Taxonomy" id="135739"/>
    <lineage>
        <taxon>Bacteria</taxon>
        <taxon>Pseudomonadati</taxon>
        <taxon>Pseudomonadota</taxon>
        <taxon>Gammaproteobacteria</taxon>
        <taxon>Pseudomonadales</taxon>
        <taxon>Marinobacteraceae</taxon>
        <taxon>Marinobacter</taxon>
    </lineage>
</organism>
<dbReference type="OrthoDB" id="6361110at2"/>
<dbReference type="AlphaFoldDB" id="A0A1V2DQ84"/>
<evidence type="ECO:0000256" key="2">
    <source>
        <dbReference type="SAM" id="Phobius"/>
    </source>
</evidence>
<proteinExistence type="predicted"/>
<keyword evidence="2" id="KW-1133">Transmembrane helix</keyword>
<name>A0A1V2DQ84_9GAMM</name>
<feature type="compositionally biased region" description="Basic and acidic residues" evidence="1">
    <location>
        <begin position="164"/>
        <end position="173"/>
    </location>
</feature>
<feature type="region of interest" description="Disordered" evidence="1">
    <location>
        <begin position="53"/>
        <end position="78"/>
    </location>
</feature>
<keyword evidence="2" id="KW-0812">Transmembrane</keyword>
<evidence type="ECO:0000313" key="3">
    <source>
        <dbReference type="EMBL" id="ONF42566.1"/>
    </source>
</evidence>
<feature type="transmembrane region" description="Helical" evidence="2">
    <location>
        <begin position="20"/>
        <end position="39"/>
    </location>
</feature>
<dbReference type="STRING" id="135739.BTO32_15270"/>
<dbReference type="RefSeq" id="WP_076725511.1">
    <property type="nucleotide sequence ID" value="NZ_MSCW01000009.1"/>
</dbReference>
<keyword evidence="4" id="KW-1185">Reference proteome</keyword>
<dbReference type="EMBL" id="MSCW01000009">
    <property type="protein sequence ID" value="ONF42566.1"/>
    <property type="molecule type" value="Genomic_DNA"/>
</dbReference>
<accession>A0A1V2DQ84</accession>
<feature type="region of interest" description="Disordered" evidence="1">
    <location>
        <begin position="247"/>
        <end position="268"/>
    </location>
</feature>
<protein>
    <submittedName>
        <fullName evidence="3">Uncharacterized protein</fullName>
    </submittedName>
</protein>
<dbReference type="CDD" id="cd16431">
    <property type="entry name" value="IcmE"/>
    <property type="match status" value="1"/>
</dbReference>
<sequence length="491" mass="54172">MSETKQSAFQYLRSKEGRPAFIGVLISAVLVPVIFFYAFEYLYGDDAQPREVTEEQRQAAGSSAVNATGKKAEGKLTSPDLTPEARAALEEYNRKAYEEGRMGQPTPDDVVYIDVDENGLPVDRQKESQASDVAPEQNPESENTMPDLPGNDSASALTIGRPDPGVRRTVGENGIDTRMDGLTREQQEQRLNMTPDRLKLALAEHKEYRTRRMDAAVQLIDTMGQPPAIASLSFARDKGEGRLPEPARVERVGGNTGNGDTRFVESEKSGSHGGVCTYPLVKGGEIRYAVSDIALNTDFQGPVRVTFLDGNLAQYIGLGSFELNELGARMKLKIERIFDLDGNSYNVSGYVLDPETTLWALASDVDYHIIYRYGGFGLGTIMSAFQVLAENRATVTEVTNPDGGTVTQNRDPDGKQITWTMIGEFSELFEEAFRDNINRPITVTLDPNEEVAVLFEDTVCELESAAKKRLEARDFRYSKGIGDPISSSRFQ</sequence>
<evidence type="ECO:0000313" key="4">
    <source>
        <dbReference type="Proteomes" id="UP000189339"/>
    </source>
</evidence>
<reference evidence="3 4" key="1">
    <citation type="submission" date="2016-12" db="EMBL/GenBank/DDBJ databases">
        <title>Marinobacter lutaoensis whole genome sequencing.</title>
        <authorList>
            <person name="Verma A."/>
            <person name="Krishnamurthi S."/>
        </authorList>
    </citation>
    <scope>NUCLEOTIDE SEQUENCE [LARGE SCALE GENOMIC DNA]</scope>
    <source>
        <strain evidence="3 4">T5054</strain>
    </source>
</reference>
<feature type="region of interest" description="Disordered" evidence="1">
    <location>
        <begin position="121"/>
        <end position="173"/>
    </location>
</feature>
<dbReference type="Proteomes" id="UP000189339">
    <property type="component" value="Unassembled WGS sequence"/>
</dbReference>
<dbReference type="InterPro" id="IPR049855">
    <property type="entry name" value="DotG/IcmE-like_C"/>
</dbReference>
<evidence type="ECO:0000256" key="1">
    <source>
        <dbReference type="SAM" id="MobiDB-lite"/>
    </source>
</evidence>